<feature type="transmembrane region" description="Helical" evidence="1">
    <location>
        <begin position="36"/>
        <end position="59"/>
    </location>
</feature>
<evidence type="ECO:0000256" key="1">
    <source>
        <dbReference type="SAM" id="Phobius"/>
    </source>
</evidence>
<dbReference type="EMBL" id="LNIX01000001">
    <property type="protein sequence ID" value="OXA64856.1"/>
    <property type="molecule type" value="Genomic_DNA"/>
</dbReference>
<dbReference type="AlphaFoldDB" id="A0A226F7L5"/>
<keyword evidence="1" id="KW-0472">Membrane</keyword>
<organism evidence="2 3">
    <name type="scientific">Folsomia candida</name>
    <name type="common">Springtail</name>
    <dbReference type="NCBI Taxonomy" id="158441"/>
    <lineage>
        <taxon>Eukaryota</taxon>
        <taxon>Metazoa</taxon>
        <taxon>Ecdysozoa</taxon>
        <taxon>Arthropoda</taxon>
        <taxon>Hexapoda</taxon>
        <taxon>Collembola</taxon>
        <taxon>Entomobryomorpha</taxon>
        <taxon>Isotomoidea</taxon>
        <taxon>Isotomidae</taxon>
        <taxon>Proisotominae</taxon>
        <taxon>Folsomia</taxon>
    </lineage>
</organism>
<accession>A0A226F7L5</accession>
<keyword evidence="1" id="KW-0812">Transmembrane</keyword>
<protein>
    <submittedName>
        <fullName evidence="2">Uncharacterized protein</fullName>
    </submittedName>
</protein>
<evidence type="ECO:0000313" key="3">
    <source>
        <dbReference type="Proteomes" id="UP000198287"/>
    </source>
</evidence>
<name>A0A226F7L5_FOLCA</name>
<comment type="caution">
    <text evidence="2">The sequence shown here is derived from an EMBL/GenBank/DDBJ whole genome shotgun (WGS) entry which is preliminary data.</text>
</comment>
<proteinExistence type="predicted"/>
<gene>
    <name evidence="2" type="ORF">Fcan01_02896</name>
</gene>
<feature type="non-terminal residue" evidence="2">
    <location>
        <position position="1"/>
    </location>
</feature>
<sequence>LADRIAYIKTKSLSSRHQITFATSFLTSKSKASTQILIIIMQSALVFLALVAVASAGLVSSPVAYSAGTYLTRAPAFDSAVIKSDRLGGNFAYSVAESHAYAAHTPIVQHVTSPVGVTYSAGAPVVTGYRSPAVHAYGYNAAPLAYNGYGAYGYSAPAYYNTLG</sequence>
<reference evidence="2 3" key="1">
    <citation type="submission" date="2015-12" db="EMBL/GenBank/DDBJ databases">
        <title>The genome of Folsomia candida.</title>
        <authorList>
            <person name="Faddeeva A."/>
            <person name="Derks M.F."/>
            <person name="Anvar Y."/>
            <person name="Smit S."/>
            <person name="Van Straalen N."/>
            <person name="Roelofs D."/>
        </authorList>
    </citation>
    <scope>NUCLEOTIDE SEQUENCE [LARGE SCALE GENOMIC DNA]</scope>
    <source>
        <strain evidence="2 3">VU population</strain>
        <tissue evidence="2">Whole body</tissue>
    </source>
</reference>
<dbReference type="Proteomes" id="UP000198287">
    <property type="component" value="Unassembled WGS sequence"/>
</dbReference>
<dbReference type="OrthoDB" id="8250900at2759"/>
<keyword evidence="1" id="KW-1133">Transmembrane helix</keyword>
<keyword evidence="3" id="KW-1185">Reference proteome</keyword>
<evidence type="ECO:0000313" key="2">
    <source>
        <dbReference type="EMBL" id="OXA64856.1"/>
    </source>
</evidence>